<dbReference type="PANTHER" id="PTHR46411">
    <property type="entry name" value="FAMILY ATPASE, PUTATIVE-RELATED"/>
    <property type="match status" value="1"/>
</dbReference>
<sequence length="258" mass="29217">RFMVDMPTYLKLHPQPEDSDDEEDLDLIFHQSEDPQITRTQTDPPASGWLLLPPSVMGFDMHDHQWKSLLLANISRVSWKESLFEDVLLPEETKNILRAIVPRSIKMHGSSFDTSSQDGSVDRSSILVFRGAPGTGKASAVEGLAESAQKSIYRLTMAEVGSTALELERAFRFVVSLTQSWDCIILLEDADALFEARRSKNVAQNAMITTFQRLLHQFEGTIILTSVRIDAFDNGFLSHFDHIVQFAPMDVKTREDFW</sequence>
<dbReference type="EMBL" id="MU005776">
    <property type="protein sequence ID" value="KAF2706205.1"/>
    <property type="molecule type" value="Genomic_DNA"/>
</dbReference>
<reference evidence="2" key="1">
    <citation type="journal article" date="2020" name="Stud. Mycol.">
        <title>101 Dothideomycetes genomes: a test case for predicting lifestyles and emergence of pathogens.</title>
        <authorList>
            <person name="Haridas S."/>
            <person name="Albert R."/>
            <person name="Binder M."/>
            <person name="Bloem J."/>
            <person name="Labutti K."/>
            <person name="Salamov A."/>
            <person name="Andreopoulos B."/>
            <person name="Baker S."/>
            <person name="Barry K."/>
            <person name="Bills G."/>
            <person name="Bluhm B."/>
            <person name="Cannon C."/>
            <person name="Castanera R."/>
            <person name="Culley D."/>
            <person name="Daum C."/>
            <person name="Ezra D."/>
            <person name="Gonzalez J."/>
            <person name="Henrissat B."/>
            <person name="Kuo A."/>
            <person name="Liang C."/>
            <person name="Lipzen A."/>
            <person name="Lutzoni F."/>
            <person name="Magnuson J."/>
            <person name="Mondo S."/>
            <person name="Nolan M."/>
            <person name="Ohm R."/>
            <person name="Pangilinan J."/>
            <person name="Park H.-J."/>
            <person name="Ramirez L."/>
            <person name="Alfaro M."/>
            <person name="Sun H."/>
            <person name="Tritt A."/>
            <person name="Yoshinaga Y."/>
            <person name="Zwiers L.-H."/>
            <person name="Turgeon B."/>
            <person name="Goodwin S."/>
            <person name="Spatafora J."/>
            <person name="Crous P."/>
            <person name="Grigoriev I."/>
        </authorList>
    </citation>
    <scope>NUCLEOTIDE SEQUENCE</scope>
    <source>
        <strain evidence="2">CBS 279.74</strain>
    </source>
</reference>
<evidence type="ECO:0000313" key="3">
    <source>
        <dbReference type="Proteomes" id="UP000799428"/>
    </source>
</evidence>
<dbReference type="SUPFAM" id="SSF52540">
    <property type="entry name" value="P-loop containing nucleoside triphosphate hydrolases"/>
    <property type="match status" value="1"/>
</dbReference>
<name>A0A6G1K103_9PLEO</name>
<organism evidence="2 3">
    <name type="scientific">Pleomassaria siparia CBS 279.74</name>
    <dbReference type="NCBI Taxonomy" id="1314801"/>
    <lineage>
        <taxon>Eukaryota</taxon>
        <taxon>Fungi</taxon>
        <taxon>Dikarya</taxon>
        <taxon>Ascomycota</taxon>
        <taxon>Pezizomycotina</taxon>
        <taxon>Dothideomycetes</taxon>
        <taxon>Pleosporomycetidae</taxon>
        <taxon>Pleosporales</taxon>
        <taxon>Pleomassariaceae</taxon>
        <taxon>Pleomassaria</taxon>
    </lineage>
</organism>
<dbReference type="Proteomes" id="UP000799428">
    <property type="component" value="Unassembled WGS sequence"/>
</dbReference>
<evidence type="ECO:0000259" key="1">
    <source>
        <dbReference type="Pfam" id="PF00004"/>
    </source>
</evidence>
<dbReference type="Gene3D" id="3.40.50.300">
    <property type="entry name" value="P-loop containing nucleotide triphosphate hydrolases"/>
    <property type="match status" value="1"/>
</dbReference>
<keyword evidence="3" id="KW-1185">Reference proteome</keyword>
<dbReference type="Pfam" id="PF00004">
    <property type="entry name" value="AAA"/>
    <property type="match status" value="1"/>
</dbReference>
<dbReference type="InterPro" id="IPR027417">
    <property type="entry name" value="P-loop_NTPase"/>
</dbReference>
<dbReference type="OrthoDB" id="10042665at2759"/>
<protein>
    <recommendedName>
        <fullName evidence="1">ATPase AAA-type core domain-containing protein</fullName>
    </recommendedName>
</protein>
<evidence type="ECO:0000313" key="2">
    <source>
        <dbReference type="EMBL" id="KAF2706205.1"/>
    </source>
</evidence>
<dbReference type="AlphaFoldDB" id="A0A6G1K103"/>
<accession>A0A6G1K103</accession>
<feature type="domain" description="ATPase AAA-type core" evidence="1">
    <location>
        <begin position="128"/>
        <end position="246"/>
    </location>
</feature>
<dbReference type="GO" id="GO:0016887">
    <property type="term" value="F:ATP hydrolysis activity"/>
    <property type="evidence" value="ECO:0007669"/>
    <property type="project" value="InterPro"/>
</dbReference>
<dbReference type="InterPro" id="IPR003959">
    <property type="entry name" value="ATPase_AAA_core"/>
</dbReference>
<feature type="non-terminal residue" evidence="2">
    <location>
        <position position="1"/>
    </location>
</feature>
<proteinExistence type="predicted"/>
<dbReference type="GO" id="GO:0005524">
    <property type="term" value="F:ATP binding"/>
    <property type="evidence" value="ECO:0007669"/>
    <property type="project" value="InterPro"/>
</dbReference>
<feature type="non-terminal residue" evidence="2">
    <location>
        <position position="258"/>
    </location>
</feature>
<gene>
    <name evidence="2" type="ORF">K504DRAFT_340476</name>
</gene>
<dbReference type="PANTHER" id="PTHR46411:SF2">
    <property type="entry name" value="AAA+ ATPASE DOMAIN-CONTAINING PROTEIN"/>
    <property type="match status" value="1"/>
</dbReference>